<reference evidence="6 7" key="1">
    <citation type="submission" date="2016-07" db="EMBL/GenBank/DDBJ databases">
        <title>Pervasive Adenine N6-methylation of Active Genes in Fungi.</title>
        <authorList>
            <consortium name="DOE Joint Genome Institute"/>
            <person name="Mondo S.J."/>
            <person name="Dannebaum R.O."/>
            <person name="Kuo R.C."/>
            <person name="Labutti K."/>
            <person name="Haridas S."/>
            <person name="Kuo A."/>
            <person name="Salamov A."/>
            <person name="Ahrendt S.R."/>
            <person name="Lipzen A."/>
            <person name="Sullivan W."/>
            <person name="Andreopoulos W.B."/>
            <person name="Clum A."/>
            <person name="Lindquist E."/>
            <person name="Daum C."/>
            <person name="Ramamoorthy G.K."/>
            <person name="Gryganskyi A."/>
            <person name="Culley D."/>
            <person name="Magnuson J.K."/>
            <person name="James T.Y."/>
            <person name="O'Malley M.A."/>
            <person name="Stajich J.E."/>
            <person name="Spatafora J.W."/>
            <person name="Visel A."/>
            <person name="Grigoriev I.V."/>
        </authorList>
    </citation>
    <scope>NUCLEOTIDE SEQUENCE [LARGE SCALE GENOMIC DNA]</scope>
    <source>
        <strain evidence="6 7">NRRL 3116</strain>
    </source>
</reference>
<proteinExistence type="inferred from homology"/>
<name>A0A1Y2GW78_9FUNG</name>
<organism evidence="6 7">
    <name type="scientific">Lobosporangium transversale</name>
    <dbReference type="NCBI Taxonomy" id="64571"/>
    <lineage>
        <taxon>Eukaryota</taxon>
        <taxon>Fungi</taxon>
        <taxon>Fungi incertae sedis</taxon>
        <taxon>Mucoromycota</taxon>
        <taxon>Mortierellomycotina</taxon>
        <taxon>Mortierellomycetes</taxon>
        <taxon>Mortierellales</taxon>
        <taxon>Mortierellaceae</taxon>
        <taxon>Lobosporangium</taxon>
    </lineage>
</organism>
<dbReference type="AlphaFoldDB" id="A0A1Y2GW78"/>
<feature type="transmembrane region" description="Helical" evidence="5">
    <location>
        <begin position="182"/>
        <end position="200"/>
    </location>
</feature>
<comment type="catalytic activity">
    <reaction evidence="5">
        <text>[protein]-C-terminal S-[(2E,6E)-farnesyl]-L-cysteine + S-adenosyl-L-methionine = [protein]-C-terminal S-[(2E,6E)-farnesyl]-L-cysteine methyl ester + S-adenosyl-L-homocysteine</text>
        <dbReference type="Rhea" id="RHEA:21672"/>
        <dbReference type="Rhea" id="RHEA-COMP:12125"/>
        <dbReference type="Rhea" id="RHEA-COMP:12126"/>
        <dbReference type="ChEBI" id="CHEBI:57856"/>
        <dbReference type="ChEBI" id="CHEBI:59789"/>
        <dbReference type="ChEBI" id="CHEBI:90510"/>
        <dbReference type="ChEBI" id="CHEBI:90511"/>
        <dbReference type="EC" id="2.1.1.100"/>
    </reaction>
</comment>
<dbReference type="RefSeq" id="XP_021884313.1">
    <property type="nucleotide sequence ID" value="XM_022021884.1"/>
</dbReference>
<comment type="caution">
    <text evidence="6">The sequence shown here is derived from an EMBL/GenBank/DDBJ whole genome shotgun (WGS) entry which is preliminary data.</text>
</comment>
<dbReference type="GO" id="GO:0005789">
    <property type="term" value="C:endoplasmic reticulum membrane"/>
    <property type="evidence" value="ECO:0007669"/>
    <property type="project" value="UniProtKB-SubCell"/>
</dbReference>
<dbReference type="EMBL" id="MCFF01000007">
    <property type="protein sequence ID" value="ORZ26548.1"/>
    <property type="molecule type" value="Genomic_DNA"/>
</dbReference>
<dbReference type="EC" id="2.1.1.100" evidence="5"/>
<dbReference type="InterPro" id="IPR007269">
    <property type="entry name" value="ICMT_MeTrfase"/>
</dbReference>
<dbReference type="OrthoDB" id="422086at2759"/>
<dbReference type="GO" id="GO:0032259">
    <property type="term" value="P:methylation"/>
    <property type="evidence" value="ECO:0007669"/>
    <property type="project" value="UniProtKB-KW"/>
</dbReference>
<protein>
    <recommendedName>
        <fullName evidence="5">Protein-S-isoprenylcysteine O-methyltransferase</fullName>
        <ecNumber evidence="5">2.1.1.100</ecNumber>
    </recommendedName>
</protein>
<evidence type="ECO:0000313" key="6">
    <source>
        <dbReference type="EMBL" id="ORZ26548.1"/>
    </source>
</evidence>
<dbReference type="PANTHER" id="PTHR12714">
    <property type="entry name" value="PROTEIN-S ISOPRENYLCYSTEINE O-METHYLTRANSFERASE"/>
    <property type="match status" value="1"/>
</dbReference>
<keyword evidence="3 5" id="KW-1133">Transmembrane helix</keyword>
<dbReference type="PANTHER" id="PTHR12714:SF9">
    <property type="entry name" value="PROTEIN-S-ISOPRENYLCYSTEINE O-METHYLTRANSFERASE"/>
    <property type="match status" value="1"/>
</dbReference>
<evidence type="ECO:0000256" key="2">
    <source>
        <dbReference type="ARBA" id="ARBA00022692"/>
    </source>
</evidence>
<keyword evidence="4 5" id="KW-0472">Membrane</keyword>
<dbReference type="STRING" id="64571.A0A1Y2GW78"/>
<evidence type="ECO:0000313" key="7">
    <source>
        <dbReference type="Proteomes" id="UP000193648"/>
    </source>
</evidence>
<dbReference type="Gene3D" id="1.20.120.1630">
    <property type="match status" value="1"/>
</dbReference>
<accession>A0A1Y2GW78</accession>
<dbReference type="GO" id="GO:0004671">
    <property type="term" value="F:protein C-terminal S-isoprenylcysteine carboxyl O-methyltransferase activity"/>
    <property type="evidence" value="ECO:0007669"/>
    <property type="project" value="UniProtKB-EC"/>
</dbReference>
<comment type="similarity">
    <text evidence="5">Belongs to the class VI-like SAM-binding methyltransferase superfamily. Isoprenylcysteine carboxyl methyltransferase family.</text>
</comment>
<dbReference type="Pfam" id="PF04140">
    <property type="entry name" value="ICMT"/>
    <property type="match status" value="1"/>
</dbReference>
<evidence type="ECO:0000256" key="3">
    <source>
        <dbReference type="ARBA" id="ARBA00022989"/>
    </source>
</evidence>
<dbReference type="GeneID" id="33563728"/>
<feature type="transmembrane region" description="Helical" evidence="5">
    <location>
        <begin position="50"/>
        <end position="69"/>
    </location>
</feature>
<keyword evidence="5" id="KW-0949">S-adenosyl-L-methionine</keyword>
<comment type="subcellular location">
    <subcellularLocation>
        <location evidence="5">Endoplasmic reticulum membrane</location>
        <topology evidence="5">Multi-pass membrane protein</topology>
    </subcellularLocation>
    <subcellularLocation>
        <location evidence="1">Membrane</location>
        <topology evidence="1">Multi-pass membrane protein</topology>
    </subcellularLocation>
</comment>
<feature type="transmembrane region" description="Helical" evidence="5">
    <location>
        <begin position="89"/>
        <end position="107"/>
    </location>
</feature>
<gene>
    <name evidence="6" type="ORF">BCR41DRAFT_333298</name>
</gene>
<keyword evidence="2 5" id="KW-0812">Transmembrane</keyword>
<sequence length="233" mass="27016">MFAKAFCISIVYLSFVRVTIPPRSSESVWVSKTDKVCPEKSFIVSRYHPYILVGLVSLWTLSYLALLLWSDSDDTAVRPEIAQLHELKPWHIILTVIALAGSQLRAWSFRTLSWFFTYQLTIRPNHRLITTGPYTYLRHPSYTGGVLNLGAFWALLWHQGLFEVFSMYAVHVLEAMGLISSSWLFGVVGLFLWITIGQVIKRVRAEEAMMRAHFGREWDVYASQRWKFVPFVY</sequence>
<keyword evidence="5" id="KW-0808">Transferase</keyword>
<keyword evidence="5" id="KW-0256">Endoplasmic reticulum</keyword>
<evidence type="ECO:0000256" key="5">
    <source>
        <dbReference type="RuleBase" id="RU362022"/>
    </source>
</evidence>
<evidence type="ECO:0000256" key="4">
    <source>
        <dbReference type="ARBA" id="ARBA00023136"/>
    </source>
</evidence>
<keyword evidence="7" id="KW-1185">Reference proteome</keyword>
<evidence type="ECO:0000256" key="1">
    <source>
        <dbReference type="ARBA" id="ARBA00004141"/>
    </source>
</evidence>
<dbReference type="InParanoid" id="A0A1Y2GW78"/>
<keyword evidence="5" id="KW-0489">Methyltransferase</keyword>
<dbReference type="Proteomes" id="UP000193648">
    <property type="component" value="Unassembled WGS sequence"/>
</dbReference>
<feature type="transmembrane region" description="Helical" evidence="5">
    <location>
        <begin position="146"/>
        <end position="170"/>
    </location>
</feature>